<accession>A0A2H5X9A3</accession>
<organism evidence="1 2">
    <name type="scientific">Candidatus Fervidibacter japonicus</name>
    <dbReference type="NCBI Taxonomy" id="2035412"/>
    <lineage>
        <taxon>Bacteria</taxon>
        <taxon>Candidatus Fervidibacterota</taxon>
        <taxon>Candidatus Fervidibacter</taxon>
    </lineage>
</organism>
<protein>
    <submittedName>
        <fullName evidence="1">Uncharacterized protein</fullName>
    </submittedName>
</protein>
<sequence>MKKQLSWLFVSAFVVLTVIALANISPQQTLLTQCADQILNRNVCVYQGLISRYCCIPFPYQQWRKAWCQNVELYIQYRQPPRPPSVYFANRRNCPNTYEACTPMLILHCPTP</sequence>
<evidence type="ECO:0000313" key="1">
    <source>
        <dbReference type="EMBL" id="GBC97770.1"/>
    </source>
</evidence>
<proteinExistence type="predicted"/>
<dbReference type="Proteomes" id="UP000236173">
    <property type="component" value="Unassembled WGS sequence"/>
</dbReference>
<comment type="caution">
    <text evidence="1">The sequence shown here is derived from an EMBL/GenBank/DDBJ whole genome shotgun (WGS) entry which is preliminary data.</text>
</comment>
<dbReference type="EMBL" id="BEHT01000002">
    <property type="protein sequence ID" value="GBC97770.1"/>
    <property type="molecule type" value="Genomic_DNA"/>
</dbReference>
<name>A0A2H5X9A3_9BACT</name>
<reference evidence="2" key="1">
    <citation type="submission" date="2017-09" db="EMBL/GenBank/DDBJ databases">
        <title>Metaegenomics of thermophilic ammonia-oxidizing enrichment culture.</title>
        <authorList>
            <person name="Kato S."/>
            <person name="Suzuki K."/>
        </authorList>
    </citation>
    <scope>NUCLEOTIDE SEQUENCE [LARGE SCALE GENOMIC DNA]</scope>
</reference>
<evidence type="ECO:0000313" key="2">
    <source>
        <dbReference type="Proteomes" id="UP000236173"/>
    </source>
</evidence>
<dbReference type="AlphaFoldDB" id="A0A2H5X9A3"/>
<gene>
    <name evidence="1" type="ORF">HRbin17_00261</name>
</gene>